<dbReference type="Gene3D" id="3.90.1110.10">
    <property type="entry name" value="RNA polymerase Rpb2, domain 2"/>
    <property type="match status" value="1"/>
</dbReference>
<evidence type="ECO:0000313" key="2">
    <source>
        <dbReference type="Proteomes" id="UP000747542"/>
    </source>
</evidence>
<dbReference type="GO" id="GO:0000428">
    <property type="term" value="C:DNA-directed RNA polymerase complex"/>
    <property type="evidence" value="ECO:0007669"/>
    <property type="project" value="UniProtKB-KW"/>
</dbReference>
<dbReference type="GO" id="GO:0006351">
    <property type="term" value="P:DNA-templated transcription"/>
    <property type="evidence" value="ECO:0007669"/>
    <property type="project" value="InterPro"/>
</dbReference>
<protein>
    <submittedName>
        <fullName evidence="1">DNA-directed RNA polymerase III subunit RPC2-like</fullName>
    </submittedName>
</protein>
<proteinExistence type="predicted"/>
<dbReference type="GO" id="GO:0003677">
    <property type="term" value="F:DNA binding"/>
    <property type="evidence" value="ECO:0007669"/>
    <property type="project" value="InterPro"/>
</dbReference>
<accession>A0A8J5TIR4</accession>
<dbReference type="EMBL" id="JAHLQT010005322">
    <property type="protein sequence ID" value="KAG7175606.1"/>
    <property type="molecule type" value="Genomic_DNA"/>
</dbReference>
<keyword evidence="1" id="KW-0240">DNA-directed RNA polymerase</keyword>
<reference evidence="1" key="1">
    <citation type="journal article" date="2021" name="Sci. Adv.">
        <title>The American lobster genome reveals insights on longevity, neural, and immune adaptations.</title>
        <authorList>
            <person name="Polinski J.M."/>
            <person name="Zimin A.V."/>
            <person name="Clark K.F."/>
            <person name="Kohn A.B."/>
            <person name="Sadowski N."/>
            <person name="Timp W."/>
            <person name="Ptitsyn A."/>
            <person name="Khanna P."/>
            <person name="Romanova D.Y."/>
            <person name="Williams P."/>
            <person name="Greenwood S.J."/>
            <person name="Moroz L.L."/>
            <person name="Walt D.R."/>
            <person name="Bodnar A.G."/>
        </authorList>
    </citation>
    <scope>NUCLEOTIDE SEQUENCE</scope>
    <source>
        <strain evidence="1">GMGI-L3</strain>
    </source>
</reference>
<keyword evidence="1" id="KW-0804">Transcription</keyword>
<comment type="caution">
    <text evidence="1">The sequence shown here is derived from an EMBL/GenBank/DDBJ whole genome shotgun (WGS) entry which is preliminary data.</text>
</comment>
<dbReference type="AlphaFoldDB" id="A0A8J5TIR4"/>
<sequence length="82" mass="9191">MDVRVGKPNIEEGMNIVILIQEQLSKNRMIVEEDKKGGLTCQVTSSSTQEKSRTNVIIKNGKYYLKHNTLTEGVPSVLCLKL</sequence>
<dbReference type="Proteomes" id="UP000747542">
    <property type="component" value="Unassembled WGS sequence"/>
</dbReference>
<dbReference type="GO" id="GO:0003899">
    <property type="term" value="F:DNA-directed RNA polymerase activity"/>
    <property type="evidence" value="ECO:0007669"/>
    <property type="project" value="InterPro"/>
</dbReference>
<organism evidence="1 2">
    <name type="scientific">Homarus americanus</name>
    <name type="common">American lobster</name>
    <dbReference type="NCBI Taxonomy" id="6706"/>
    <lineage>
        <taxon>Eukaryota</taxon>
        <taxon>Metazoa</taxon>
        <taxon>Ecdysozoa</taxon>
        <taxon>Arthropoda</taxon>
        <taxon>Crustacea</taxon>
        <taxon>Multicrustacea</taxon>
        <taxon>Malacostraca</taxon>
        <taxon>Eumalacostraca</taxon>
        <taxon>Eucarida</taxon>
        <taxon>Decapoda</taxon>
        <taxon>Pleocyemata</taxon>
        <taxon>Astacidea</taxon>
        <taxon>Nephropoidea</taxon>
        <taxon>Nephropidae</taxon>
        <taxon>Homarus</taxon>
    </lineage>
</organism>
<name>A0A8J5TIR4_HOMAM</name>
<dbReference type="InterPro" id="IPR037034">
    <property type="entry name" value="RNA_pol_Rpb2_2_sf"/>
</dbReference>
<evidence type="ECO:0000313" key="1">
    <source>
        <dbReference type="EMBL" id="KAG7175606.1"/>
    </source>
</evidence>
<gene>
    <name evidence="1" type="primary">Polr3b-L</name>
    <name evidence="1" type="ORF">Hamer_G024765</name>
</gene>
<keyword evidence="2" id="KW-1185">Reference proteome</keyword>